<evidence type="ECO:0000313" key="3">
    <source>
        <dbReference type="Proteomes" id="UP000010809"/>
    </source>
</evidence>
<organism evidence="2 3">
    <name type="scientific">Thioalkalivibrio nitratireducens (strain DSM 14787 / UNIQEM 213 / ALEN2)</name>
    <dbReference type="NCBI Taxonomy" id="1255043"/>
    <lineage>
        <taxon>Bacteria</taxon>
        <taxon>Pseudomonadati</taxon>
        <taxon>Pseudomonadota</taxon>
        <taxon>Gammaproteobacteria</taxon>
        <taxon>Chromatiales</taxon>
        <taxon>Ectothiorhodospiraceae</taxon>
        <taxon>Thioalkalivibrio</taxon>
    </lineage>
</organism>
<protein>
    <recommendedName>
        <fullName evidence="4">Transposase IS66 C-terminal domain-containing protein</fullName>
    </recommendedName>
</protein>
<dbReference type="STRING" id="1255043.TVNIR_0044"/>
<accession>L0DYF2</accession>
<dbReference type="EMBL" id="CP003989">
    <property type="protein sequence ID" value="AGA34083.1"/>
    <property type="molecule type" value="Genomic_DNA"/>
</dbReference>
<evidence type="ECO:0000313" key="2">
    <source>
        <dbReference type="EMBL" id="AGA34083.1"/>
    </source>
</evidence>
<dbReference type="KEGG" id="tni:TVNIR_2440"/>
<gene>
    <name evidence="1" type="ordered locus">TVNIR_0044</name>
    <name evidence="2" type="ordered locus">TVNIR_2440</name>
</gene>
<dbReference type="Proteomes" id="UP000010809">
    <property type="component" value="Chromosome"/>
</dbReference>
<dbReference type="KEGG" id="tni:TVNIR_0044"/>
<dbReference type="EMBL" id="CP003989">
    <property type="protein sequence ID" value="AGA31759.1"/>
    <property type="molecule type" value="Genomic_DNA"/>
</dbReference>
<evidence type="ECO:0008006" key="4">
    <source>
        <dbReference type="Google" id="ProtNLM"/>
    </source>
</evidence>
<keyword evidence="3" id="KW-1185">Reference proteome</keyword>
<evidence type="ECO:0000313" key="1">
    <source>
        <dbReference type="EMBL" id="AGA31759.1"/>
    </source>
</evidence>
<dbReference type="PATRIC" id="fig|1255043.3.peg.2462"/>
<sequence length="47" mass="5155">MAFALLVSVIETCRKRGVSPWPYLAQVVQQRRKGEPAPVLPEPAPAP</sequence>
<name>L0DYF2_THIND</name>
<reference evidence="3" key="1">
    <citation type="submission" date="2012-12" db="EMBL/GenBank/DDBJ databases">
        <title>Complete sequence of Thioalkalivibrio nitratireducens.</title>
        <authorList>
            <person name="Tikhonova T.V."/>
            <person name="Pavlov A.R."/>
            <person name="Beletsky A.V."/>
            <person name="Mardanov A.V."/>
            <person name="Sorokin D.Y."/>
            <person name="Ravin N.V."/>
            <person name="Popov V.O."/>
        </authorList>
    </citation>
    <scope>NUCLEOTIDE SEQUENCE [LARGE SCALE GENOMIC DNA]</scope>
    <source>
        <strain evidence="3">DSM 14787 / UNIQEM 213 / ALEN2</strain>
    </source>
</reference>
<dbReference type="HOGENOM" id="CLU_3174286_0_0_6"/>
<proteinExistence type="predicted"/>
<reference evidence="2" key="2">
    <citation type="submission" date="2015-12" db="EMBL/GenBank/DDBJ databases">
        <authorList>
            <person name="Shamseldin A."/>
            <person name="Moawad H."/>
            <person name="Abd El-Rahim W.M."/>
            <person name="Sadowsky M.J."/>
        </authorList>
    </citation>
    <scope>NUCLEOTIDE SEQUENCE</scope>
    <source>
        <strain evidence="2">DSM 14787</strain>
    </source>
</reference>
<dbReference type="AlphaFoldDB" id="L0DYF2"/>